<name>A0AA39KL52_9HYME</name>
<comment type="caution">
    <text evidence="1">The sequence shown here is derived from an EMBL/GenBank/DDBJ whole genome shotgun (WGS) entry which is preliminary data.</text>
</comment>
<gene>
    <name evidence="1" type="ORF">PV328_003888</name>
</gene>
<proteinExistence type="predicted"/>
<reference evidence="1" key="1">
    <citation type="journal article" date="2023" name="bioRxiv">
        <title>Scaffold-level genome assemblies of two parasitoid biocontrol wasps reveal the parthenogenesis mechanism and an associated novel virus.</title>
        <authorList>
            <person name="Inwood S."/>
            <person name="Skelly J."/>
            <person name="Guhlin J."/>
            <person name="Harrop T."/>
            <person name="Goldson S."/>
            <person name="Dearden P."/>
        </authorList>
    </citation>
    <scope>NUCLEOTIDE SEQUENCE</scope>
    <source>
        <strain evidence="1">Irish</strain>
        <tissue evidence="1">Whole body</tissue>
    </source>
</reference>
<dbReference type="EMBL" id="JAQQBS010001422">
    <property type="protein sequence ID" value="KAK0165371.1"/>
    <property type="molecule type" value="Genomic_DNA"/>
</dbReference>
<dbReference type="Proteomes" id="UP001168990">
    <property type="component" value="Unassembled WGS sequence"/>
</dbReference>
<keyword evidence="2" id="KW-1185">Reference proteome</keyword>
<evidence type="ECO:0000313" key="2">
    <source>
        <dbReference type="Proteomes" id="UP001168990"/>
    </source>
</evidence>
<reference evidence="1" key="2">
    <citation type="submission" date="2023-03" db="EMBL/GenBank/DDBJ databases">
        <authorList>
            <person name="Inwood S.N."/>
            <person name="Skelly J.G."/>
            <person name="Guhlin J."/>
            <person name="Harrop T.W.R."/>
            <person name="Goldson S.G."/>
            <person name="Dearden P.K."/>
        </authorList>
    </citation>
    <scope>NUCLEOTIDE SEQUENCE</scope>
    <source>
        <strain evidence="1">Irish</strain>
        <tissue evidence="1">Whole body</tissue>
    </source>
</reference>
<evidence type="ECO:0000313" key="1">
    <source>
        <dbReference type="EMBL" id="KAK0165371.1"/>
    </source>
</evidence>
<dbReference type="AlphaFoldDB" id="A0AA39KL52"/>
<protein>
    <submittedName>
        <fullName evidence="1">Uncharacterized protein</fullName>
    </submittedName>
</protein>
<organism evidence="1 2">
    <name type="scientific">Microctonus aethiopoides</name>
    <dbReference type="NCBI Taxonomy" id="144406"/>
    <lineage>
        <taxon>Eukaryota</taxon>
        <taxon>Metazoa</taxon>
        <taxon>Ecdysozoa</taxon>
        <taxon>Arthropoda</taxon>
        <taxon>Hexapoda</taxon>
        <taxon>Insecta</taxon>
        <taxon>Pterygota</taxon>
        <taxon>Neoptera</taxon>
        <taxon>Endopterygota</taxon>
        <taxon>Hymenoptera</taxon>
        <taxon>Apocrita</taxon>
        <taxon>Ichneumonoidea</taxon>
        <taxon>Braconidae</taxon>
        <taxon>Euphorinae</taxon>
        <taxon>Microctonus</taxon>
    </lineage>
</organism>
<accession>A0AA39KL52</accession>
<sequence>MNNTGKGVRCGEEIIQQLLEEELNEYVTQFYMGDFIRALGNMLNEKNSTYSEGAQVHSVSSYQVCCTSRRSTPRCDHGRVFYKFFKVYSSVLCFNNIGLLIYNVAKITETNAKYFGEFGHVALSFQKHIR</sequence>